<dbReference type="Gene3D" id="3.40.33.10">
    <property type="entry name" value="CAP"/>
    <property type="match status" value="1"/>
</dbReference>
<keyword evidence="1" id="KW-0732">Signal</keyword>
<evidence type="ECO:0000313" key="5">
    <source>
        <dbReference type="Proteomes" id="UP000644548"/>
    </source>
</evidence>
<feature type="domain" description="SCP" evidence="2">
    <location>
        <begin position="160"/>
        <end position="292"/>
    </location>
</feature>
<dbReference type="SUPFAM" id="SSF55797">
    <property type="entry name" value="PR-1-like"/>
    <property type="match status" value="1"/>
</dbReference>
<dbReference type="Pfam" id="PF02368">
    <property type="entry name" value="Big_2"/>
    <property type="match status" value="1"/>
</dbReference>
<dbReference type="Proteomes" id="UP000644548">
    <property type="component" value="Unassembled WGS sequence"/>
</dbReference>
<dbReference type="Gene3D" id="2.60.40.1080">
    <property type="match status" value="1"/>
</dbReference>
<feature type="signal peptide" evidence="1">
    <location>
        <begin position="1"/>
        <end position="31"/>
    </location>
</feature>
<accession>A0ABQ2S5C0</accession>
<evidence type="ECO:0000256" key="1">
    <source>
        <dbReference type="SAM" id="SignalP"/>
    </source>
</evidence>
<reference evidence="5" key="1">
    <citation type="journal article" date="2019" name="Int. J. Syst. Evol. Microbiol.">
        <title>The Global Catalogue of Microorganisms (GCM) 10K type strain sequencing project: providing services to taxonomists for standard genome sequencing and annotation.</title>
        <authorList>
            <consortium name="The Broad Institute Genomics Platform"/>
            <consortium name="The Broad Institute Genome Sequencing Center for Infectious Disease"/>
            <person name="Wu L."/>
            <person name="Ma J."/>
        </authorList>
    </citation>
    <scope>NUCLEOTIDE SEQUENCE [LARGE SCALE GENOMIC DNA]</scope>
    <source>
        <strain evidence="5">JCM 31405</strain>
    </source>
</reference>
<dbReference type="InterPro" id="IPR008964">
    <property type="entry name" value="Invasin/intimin_cell_adhesion"/>
</dbReference>
<dbReference type="InterPro" id="IPR035940">
    <property type="entry name" value="CAP_sf"/>
</dbReference>
<dbReference type="EMBL" id="BMQN01000004">
    <property type="protein sequence ID" value="GGR95726.1"/>
    <property type="molecule type" value="Genomic_DNA"/>
</dbReference>
<dbReference type="SMART" id="SM00635">
    <property type="entry name" value="BID_2"/>
    <property type="match status" value="1"/>
</dbReference>
<evidence type="ECO:0008006" key="6">
    <source>
        <dbReference type="Google" id="ProtNLM"/>
    </source>
</evidence>
<dbReference type="SMART" id="SM00198">
    <property type="entry name" value="SCP"/>
    <property type="match status" value="1"/>
</dbReference>
<evidence type="ECO:0000259" key="3">
    <source>
        <dbReference type="SMART" id="SM00635"/>
    </source>
</evidence>
<dbReference type="PANTHER" id="PTHR31157">
    <property type="entry name" value="SCP DOMAIN-CONTAINING PROTEIN"/>
    <property type="match status" value="1"/>
</dbReference>
<dbReference type="PANTHER" id="PTHR31157:SF1">
    <property type="entry name" value="SCP DOMAIN-CONTAINING PROTEIN"/>
    <property type="match status" value="1"/>
</dbReference>
<comment type="caution">
    <text evidence="4">The sequence shown here is derived from an EMBL/GenBank/DDBJ whole genome shotgun (WGS) entry which is preliminary data.</text>
</comment>
<evidence type="ECO:0000313" key="4">
    <source>
        <dbReference type="EMBL" id="GGR95726.1"/>
    </source>
</evidence>
<organism evidence="4 5">
    <name type="scientific">Deinococcus sedimenti</name>
    <dbReference type="NCBI Taxonomy" id="1867090"/>
    <lineage>
        <taxon>Bacteria</taxon>
        <taxon>Thermotogati</taxon>
        <taxon>Deinococcota</taxon>
        <taxon>Deinococci</taxon>
        <taxon>Deinococcales</taxon>
        <taxon>Deinococcaceae</taxon>
        <taxon>Deinococcus</taxon>
    </lineage>
</organism>
<dbReference type="SUPFAM" id="SSF49373">
    <property type="entry name" value="Invasin/intimin cell-adhesion fragments"/>
    <property type="match status" value="1"/>
</dbReference>
<dbReference type="PROSITE" id="PS51257">
    <property type="entry name" value="PROKAR_LIPOPROTEIN"/>
    <property type="match status" value="1"/>
</dbReference>
<evidence type="ECO:0000259" key="2">
    <source>
        <dbReference type="SMART" id="SM00198"/>
    </source>
</evidence>
<protein>
    <recommendedName>
        <fullName evidence="6">BIG2 domain-containing protein</fullName>
    </recommendedName>
</protein>
<feature type="domain" description="BIG2" evidence="3">
    <location>
        <begin position="62"/>
        <end position="131"/>
    </location>
</feature>
<dbReference type="InterPro" id="IPR003343">
    <property type="entry name" value="Big_2"/>
</dbReference>
<dbReference type="Pfam" id="PF00188">
    <property type="entry name" value="CAP"/>
    <property type="match status" value="1"/>
</dbReference>
<name>A0ABQ2S5C0_9DEIO</name>
<dbReference type="InterPro" id="IPR014044">
    <property type="entry name" value="CAP_dom"/>
</dbReference>
<dbReference type="CDD" id="cd05379">
    <property type="entry name" value="CAP_bacterial"/>
    <property type="match status" value="1"/>
</dbReference>
<keyword evidence="5" id="KW-1185">Reference proteome</keyword>
<gene>
    <name evidence="4" type="ORF">GCM10008960_23280</name>
</gene>
<feature type="chain" id="PRO_5047203385" description="BIG2 domain-containing protein" evidence="1">
    <location>
        <begin position="32"/>
        <end position="297"/>
    </location>
</feature>
<proteinExistence type="predicted"/>
<sequence length="297" mass="30655">MLRHSLTRFNARMPTALLRGSAAALLTLTLAACSSTSTPTTSTPAPTTSEPAQSVRLAAQAVATPVALTTGQTLQLNVTVNGQPAQPGQLKWTTSNAGVATVTQTGLVTAASAGSATIRAALATNPGAFIDFPVAVTAPAPAPTPAPTPAPAPAPTTPGSFAQQVLDLTNAARAVPRSCGATSFAAAPALTWNAQLAQAAQGHAADMAAQNYFSHTSKDGRTFSQRIVNAGYSTYRTIGENIAAGQTTPQQVVDGWLKSEGHCRNIMNPNFKELGVGYAYTTTSTYKHYWVQDFGAR</sequence>